<dbReference type="AlphaFoldDB" id="A0A4D4M813"/>
<name>A0A4D4M813_STRAX</name>
<gene>
    <name evidence="3" type="ORF">SAV14893_073680</name>
</gene>
<dbReference type="InterPro" id="IPR001932">
    <property type="entry name" value="PPM-type_phosphatase-like_dom"/>
</dbReference>
<dbReference type="FunFam" id="3.30.565.10:FF:000028">
    <property type="entry name" value="PAS sensor protein"/>
    <property type="match status" value="1"/>
</dbReference>
<evidence type="ECO:0000313" key="3">
    <source>
        <dbReference type="EMBL" id="GDY67975.1"/>
    </source>
</evidence>
<dbReference type="Pfam" id="PF13581">
    <property type="entry name" value="HATPase_c_2"/>
    <property type="match status" value="1"/>
</dbReference>
<protein>
    <recommendedName>
        <fullName evidence="2">PPM-type phosphatase domain-containing protein</fullName>
    </recommendedName>
</protein>
<dbReference type="InterPro" id="IPR052016">
    <property type="entry name" value="Bact_Sigma-Reg"/>
</dbReference>
<keyword evidence="1" id="KW-0378">Hydrolase</keyword>
<dbReference type="FunFam" id="3.60.40.10:FF:000031">
    <property type="entry name" value="PAS sensor protein"/>
    <property type="match status" value="1"/>
</dbReference>
<dbReference type="Gene3D" id="3.30.565.10">
    <property type="entry name" value="Histidine kinase-like ATPase, C-terminal domain"/>
    <property type="match status" value="1"/>
</dbReference>
<dbReference type="CDD" id="cd16936">
    <property type="entry name" value="HATPase_RsbW-like"/>
    <property type="match status" value="1"/>
</dbReference>
<comment type="caution">
    <text evidence="3">The sequence shown here is derived from an EMBL/GenBank/DDBJ whole genome shotgun (WGS) entry which is preliminary data.</text>
</comment>
<dbReference type="InterPro" id="IPR036457">
    <property type="entry name" value="PPM-type-like_dom_sf"/>
</dbReference>
<dbReference type="Proteomes" id="UP000302139">
    <property type="component" value="Unassembled WGS sequence"/>
</dbReference>
<organism evidence="3 4">
    <name type="scientific">Streptomyces avermitilis</name>
    <dbReference type="NCBI Taxonomy" id="33903"/>
    <lineage>
        <taxon>Bacteria</taxon>
        <taxon>Bacillati</taxon>
        <taxon>Actinomycetota</taxon>
        <taxon>Actinomycetes</taxon>
        <taxon>Kitasatosporales</taxon>
        <taxon>Streptomycetaceae</taxon>
        <taxon>Streptomyces</taxon>
    </lineage>
</organism>
<dbReference type="PANTHER" id="PTHR43156">
    <property type="entry name" value="STAGE II SPORULATION PROTEIN E-RELATED"/>
    <property type="match status" value="1"/>
</dbReference>
<evidence type="ECO:0000256" key="1">
    <source>
        <dbReference type="ARBA" id="ARBA00022801"/>
    </source>
</evidence>
<dbReference type="GO" id="GO:0016791">
    <property type="term" value="F:phosphatase activity"/>
    <property type="evidence" value="ECO:0007669"/>
    <property type="project" value="TreeGrafter"/>
</dbReference>
<evidence type="ECO:0000259" key="2">
    <source>
        <dbReference type="SMART" id="SM00331"/>
    </source>
</evidence>
<dbReference type="InterPro" id="IPR036890">
    <property type="entry name" value="HATPase_C_sf"/>
</dbReference>
<feature type="domain" description="PPM-type phosphatase" evidence="2">
    <location>
        <begin position="31"/>
        <end position="251"/>
    </location>
</feature>
<proteinExistence type="predicted"/>
<dbReference type="SUPFAM" id="SSF55874">
    <property type="entry name" value="ATPase domain of HSP90 chaperone/DNA topoisomerase II/histidine kinase"/>
    <property type="match status" value="1"/>
</dbReference>
<dbReference type="Pfam" id="PF07228">
    <property type="entry name" value="SpoIIE"/>
    <property type="match status" value="1"/>
</dbReference>
<dbReference type="SMART" id="SM00331">
    <property type="entry name" value="PP2C_SIG"/>
    <property type="match status" value="1"/>
</dbReference>
<accession>A0A4D4M813</accession>
<evidence type="ECO:0000313" key="4">
    <source>
        <dbReference type="Proteomes" id="UP000302139"/>
    </source>
</evidence>
<dbReference type="EMBL" id="BJHX01000001">
    <property type="protein sequence ID" value="GDY67975.1"/>
    <property type="molecule type" value="Genomic_DNA"/>
</dbReference>
<dbReference type="PANTHER" id="PTHR43156:SF2">
    <property type="entry name" value="STAGE II SPORULATION PROTEIN E"/>
    <property type="match status" value="1"/>
</dbReference>
<dbReference type="SUPFAM" id="SSF81606">
    <property type="entry name" value="PP2C-like"/>
    <property type="match status" value="1"/>
</dbReference>
<sequence length="381" mass="41213">MSIDNARRYTREHTMAVTLQRSLLPRNLPEQSALDVAYRYLPAQAGVGGDWFDVLPLSGTRVALVVGDVVGHGLHAAATMGRLRTAVHNFSALDLPPDELLGLLDELVGRVDQDEATQDGSATVTGATCLYAIYDPVSRICTVARAGHPMPAVVRPDGSVEFPDVPAGPPLGLGGLPFETAELQLAEGSQLVLYTDGLIEDRERDIDVGLELLRAALSRADRSPDDTCQAVLDALLPARPSDDIALIVARTRALRADRIADWQVPPEPAAVAEMRSAVTRQLTEWGLDELAFTTELILSELVTNAIRYGSGPIHVRVLWDRSLICEVSDNSSTSPHLRYAASTDEGGRGLFLVAQLTERWGTRYTPDGKVIWAEQPLSRAG</sequence>
<reference evidence="3 4" key="1">
    <citation type="submission" date="2019-04" db="EMBL/GenBank/DDBJ databases">
        <title>Draft genome sequences of Streptomyces avermitilis NBRC 14893.</title>
        <authorList>
            <person name="Komaki H."/>
            <person name="Tamura T."/>
            <person name="Hosoyama A."/>
        </authorList>
    </citation>
    <scope>NUCLEOTIDE SEQUENCE [LARGE SCALE GENOMIC DNA]</scope>
    <source>
        <strain evidence="3 4">NBRC 14893</strain>
    </source>
</reference>
<dbReference type="Gene3D" id="3.60.40.10">
    <property type="entry name" value="PPM-type phosphatase domain"/>
    <property type="match status" value="1"/>
</dbReference>
<dbReference type="InterPro" id="IPR003594">
    <property type="entry name" value="HATPase_dom"/>
</dbReference>